<organism evidence="2 3">
    <name type="scientific">Streptomyces smaragdinus</name>
    <dbReference type="NCBI Taxonomy" id="2585196"/>
    <lineage>
        <taxon>Bacteria</taxon>
        <taxon>Bacillati</taxon>
        <taxon>Actinomycetota</taxon>
        <taxon>Actinomycetes</taxon>
        <taxon>Kitasatosporales</taxon>
        <taxon>Streptomycetaceae</taxon>
        <taxon>Streptomyces</taxon>
    </lineage>
</organism>
<dbReference type="EMBL" id="WEGJ01000035">
    <property type="protein sequence ID" value="MQY15521.1"/>
    <property type="molecule type" value="Genomic_DNA"/>
</dbReference>
<dbReference type="OrthoDB" id="4562195at2"/>
<proteinExistence type="predicted"/>
<dbReference type="Pfam" id="PF04149">
    <property type="entry name" value="DUF397"/>
    <property type="match status" value="1"/>
</dbReference>
<name>A0A7K0CQ39_9ACTN</name>
<feature type="domain" description="DUF397" evidence="1">
    <location>
        <begin position="6"/>
        <end position="60"/>
    </location>
</feature>
<evidence type="ECO:0000259" key="1">
    <source>
        <dbReference type="Pfam" id="PF04149"/>
    </source>
</evidence>
<keyword evidence="3" id="KW-1185">Reference proteome</keyword>
<dbReference type="InterPro" id="IPR007278">
    <property type="entry name" value="DUF397"/>
</dbReference>
<dbReference type="Proteomes" id="UP000466345">
    <property type="component" value="Unassembled WGS sequence"/>
</dbReference>
<dbReference type="AlphaFoldDB" id="A0A7K0CQ39"/>
<evidence type="ECO:0000313" key="3">
    <source>
        <dbReference type="Proteomes" id="UP000466345"/>
    </source>
</evidence>
<reference evidence="2 3" key="1">
    <citation type="submission" date="2019-10" db="EMBL/GenBank/DDBJ databases">
        <title>Streptomyces smaragdinus sp. nov. and Streptomyces fabii sp. nov., isolated from the gut of fungus growing-termite Macrotermes natalensis.</title>
        <authorList>
            <person name="Schwitalla J."/>
            <person name="Benndorf R."/>
            <person name="Martin K."/>
            <person name="De Beer W."/>
            <person name="Kaster A.-K."/>
            <person name="Vollmers J."/>
            <person name="Poulsen M."/>
            <person name="Beemelmanns C."/>
        </authorList>
    </citation>
    <scope>NUCLEOTIDE SEQUENCE [LARGE SCALE GENOMIC DNA]</scope>
    <source>
        <strain evidence="2 3">RB5</strain>
    </source>
</reference>
<sequence length="60" mass="6551">MSHDQLTWFKSSYSGGNGGECVEVAFERADRVHVRDSKAEGCGPELVFTAESWQAFVAGL</sequence>
<dbReference type="RefSeq" id="WP_153456344.1">
    <property type="nucleotide sequence ID" value="NZ_WEGJ01000035.1"/>
</dbReference>
<evidence type="ECO:0000313" key="2">
    <source>
        <dbReference type="EMBL" id="MQY15521.1"/>
    </source>
</evidence>
<gene>
    <name evidence="2" type="ORF">SRB5_57030</name>
</gene>
<protein>
    <recommendedName>
        <fullName evidence="1">DUF397 domain-containing protein</fullName>
    </recommendedName>
</protein>
<comment type="caution">
    <text evidence="2">The sequence shown here is derived from an EMBL/GenBank/DDBJ whole genome shotgun (WGS) entry which is preliminary data.</text>
</comment>
<accession>A0A7K0CQ39</accession>